<dbReference type="Gene3D" id="3.30.300.220">
    <property type="match status" value="1"/>
</dbReference>
<accession>A0A7W9WG09</accession>
<organism evidence="1 2">
    <name type="scientific">Streptomyces paradoxus</name>
    <dbReference type="NCBI Taxonomy" id="66375"/>
    <lineage>
        <taxon>Bacteria</taxon>
        <taxon>Bacillati</taxon>
        <taxon>Actinomycetota</taxon>
        <taxon>Actinomycetes</taxon>
        <taxon>Kitasatosporales</taxon>
        <taxon>Streptomycetaceae</taxon>
        <taxon>Streptomyces</taxon>
    </lineage>
</organism>
<sequence length="85" mass="8779">MSTPTPPVVRTERIGSTLLITLDRPEARNAVNAATATALAAALDELEADPALRAGVQPRASTRGFALPVGLLRGRPAPGPVRSGR</sequence>
<keyword evidence="2" id="KW-1185">Reference proteome</keyword>
<protein>
    <submittedName>
        <fullName evidence="1">Enoyl-CoA hydratase/carnithine racemase</fullName>
    </submittedName>
</protein>
<dbReference type="InterPro" id="IPR029045">
    <property type="entry name" value="ClpP/crotonase-like_dom_sf"/>
</dbReference>
<dbReference type="RefSeq" id="WP_376772254.1">
    <property type="nucleotide sequence ID" value="NZ_BAAARS010000004.1"/>
</dbReference>
<dbReference type="AlphaFoldDB" id="A0A7W9WG09"/>
<reference evidence="1 2" key="1">
    <citation type="submission" date="2020-08" db="EMBL/GenBank/DDBJ databases">
        <title>Genomic Encyclopedia of Type Strains, Phase IV (KMG-IV): sequencing the most valuable type-strain genomes for metagenomic binning, comparative biology and taxonomic classification.</title>
        <authorList>
            <person name="Goeker M."/>
        </authorList>
    </citation>
    <scope>NUCLEOTIDE SEQUENCE [LARGE SCALE GENOMIC DNA]</scope>
    <source>
        <strain evidence="1 2">DSM 43350</strain>
    </source>
</reference>
<dbReference type="SUPFAM" id="SSF52096">
    <property type="entry name" value="ClpP/crotonase"/>
    <property type="match status" value="1"/>
</dbReference>
<gene>
    <name evidence="1" type="ORF">HNR57_003217</name>
</gene>
<dbReference type="Proteomes" id="UP000591537">
    <property type="component" value="Unassembled WGS sequence"/>
</dbReference>
<evidence type="ECO:0000313" key="1">
    <source>
        <dbReference type="EMBL" id="MBB6077302.1"/>
    </source>
</evidence>
<proteinExistence type="predicted"/>
<dbReference type="EMBL" id="JACHGV010000004">
    <property type="protein sequence ID" value="MBB6077302.1"/>
    <property type="molecule type" value="Genomic_DNA"/>
</dbReference>
<comment type="caution">
    <text evidence="1">The sequence shown here is derived from an EMBL/GenBank/DDBJ whole genome shotgun (WGS) entry which is preliminary data.</text>
</comment>
<name>A0A7W9WG09_9ACTN</name>
<evidence type="ECO:0000313" key="2">
    <source>
        <dbReference type="Proteomes" id="UP000591537"/>
    </source>
</evidence>